<dbReference type="PANTHER" id="PTHR33112:SF1">
    <property type="entry name" value="HETEROKARYON INCOMPATIBILITY DOMAIN-CONTAINING PROTEIN"/>
    <property type="match status" value="1"/>
</dbReference>
<reference evidence="2 3" key="1">
    <citation type="submission" date="2024-02" db="EMBL/GenBank/DDBJ databases">
        <title>De novo assembly and annotation of 12 fungi associated with fruit tree decline syndrome in Ontario, Canada.</title>
        <authorList>
            <person name="Sulman M."/>
            <person name="Ellouze W."/>
            <person name="Ilyukhin E."/>
        </authorList>
    </citation>
    <scope>NUCLEOTIDE SEQUENCE [LARGE SCALE GENOMIC DNA]</scope>
    <source>
        <strain evidence="2 3">FDS-637</strain>
    </source>
</reference>
<dbReference type="RefSeq" id="XP_066627863.1">
    <property type="nucleotide sequence ID" value="XM_066781580.1"/>
</dbReference>
<dbReference type="Proteomes" id="UP001430584">
    <property type="component" value="Unassembled WGS sequence"/>
</dbReference>
<evidence type="ECO:0000313" key="3">
    <source>
        <dbReference type="Proteomes" id="UP001430584"/>
    </source>
</evidence>
<name>A0ABR3BYJ7_9PEZI</name>
<sequence>MDYSCTLKFRSHEFQPIVEDWISWDRMRKWIPDHQRGYEKSKDSKHFPSGFRLIHVKDRRVISIIEPGTKFVALSYVWGACVEEEDGLLEDNKAEFEKPDGLKRLPRGIEDAIKICQKLDYLYLWVDRYCIIQDEGHPEKQDQINAMAVIYSSAELTLINASGSSMHEPIPGVTTNRKSLQSKETMFGFEFTNAYPDFRSLLKNTTWFKRGWTYQEAVLSRRKLIFTPFETFFEDSQGGLSFLVMGFS</sequence>
<feature type="domain" description="Heterokaryon incompatibility" evidence="1">
    <location>
        <begin position="71"/>
        <end position="216"/>
    </location>
</feature>
<protein>
    <recommendedName>
        <fullName evidence="1">Heterokaryon incompatibility domain-containing protein</fullName>
    </recommendedName>
</protein>
<gene>
    <name evidence="2" type="ORF">SLS55_010191</name>
</gene>
<keyword evidence="3" id="KW-1185">Reference proteome</keyword>
<evidence type="ECO:0000259" key="1">
    <source>
        <dbReference type="Pfam" id="PF06985"/>
    </source>
</evidence>
<evidence type="ECO:0000313" key="2">
    <source>
        <dbReference type="EMBL" id="KAL0253219.1"/>
    </source>
</evidence>
<dbReference type="EMBL" id="JAJVCZ030000012">
    <property type="protein sequence ID" value="KAL0253219.1"/>
    <property type="molecule type" value="Genomic_DNA"/>
</dbReference>
<dbReference type="InterPro" id="IPR010730">
    <property type="entry name" value="HET"/>
</dbReference>
<dbReference type="GeneID" id="92014276"/>
<dbReference type="Pfam" id="PF06985">
    <property type="entry name" value="HET"/>
    <property type="match status" value="1"/>
</dbReference>
<comment type="caution">
    <text evidence="2">The sequence shown here is derived from an EMBL/GenBank/DDBJ whole genome shotgun (WGS) entry which is preliminary data.</text>
</comment>
<dbReference type="PANTHER" id="PTHR33112">
    <property type="entry name" value="DOMAIN PROTEIN, PUTATIVE-RELATED"/>
    <property type="match status" value="1"/>
</dbReference>
<organism evidence="2 3">
    <name type="scientific">Diplodia seriata</name>
    <dbReference type="NCBI Taxonomy" id="420778"/>
    <lineage>
        <taxon>Eukaryota</taxon>
        <taxon>Fungi</taxon>
        <taxon>Dikarya</taxon>
        <taxon>Ascomycota</taxon>
        <taxon>Pezizomycotina</taxon>
        <taxon>Dothideomycetes</taxon>
        <taxon>Dothideomycetes incertae sedis</taxon>
        <taxon>Botryosphaeriales</taxon>
        <taxon>Botryosphaeriaceae</taxon>
        <taxon>Diplodia</taxon>
    </lineage>
</organism>
<accession>A0ABR3BYJ7</accession>
<proteinExistence type="predicted"/>